<evidence type="ECO:0000313" key="2">
    <source>
        <dbReference type="EMBL" id="KAL0578236.1"/>
    </source>
</evidence>
<evidence type="ECO:0000313" key="3">
    <source>
        <dbReference type="Proteomes" id="UP001465976"/>
    </source>
</evidence>
<reference evidence="2 3" key="1">
    <citation type="submission" date="2024-02" db="EMBL/GenBank/DDBJ databases">
        <title>A draft genome for the cacao thread blight pathogen Marasmius crinis-equi.</title>
        <authorList>
            <person name="Cohen S.P."/>
            <person name="Baruah I.K."/>
            <person name="Amoako-Attah I."/>
            <person name="Bukari Y."/>
            <person name="Meinhardt L.W."/>
            <person name="Bailey B.A."/>
        </authorList>
    </citation>
    <scope>NUCLEOTIDE SEQUENCE [LARGE SCALE GENOMIC DNA]</scope>
    <source>
        <strain evidence="2 3">GH-76</strain>
    </source>
</reference>
<feature type="compositionally biased region" description="Basic and acidic residues" evidence="1">
    <location>
        <begin position="43"/>
        <end position="60"/>
    </location>
</feature>
<feature type="region of interest" description="Disordered" evidence="1">
    <location>
        <begin position="17"/>
        <end position="122"/>
    </location>
</feature>
<dbReference type="EMBL" id="JBAHYK010000112">
    <property type="protein sequence ID" value="KAL0578236.1"/>
    <property type="molecule type" value="Genomic_DNA"/>
</dbReference>
<accession>A0ABR3FRZ7</accession>
<evidence type="ECO:0000256" key="1">
    <source>
        <dbReference type="SAM" id="MobiDB-lite"/>
    </source>
</evidence>
<feature type="compositionally biased region" description="Basic and acidic residues" evidence="1">
    <location>
        <begin position="112"/>
        <end position="122"/>
    </location>
</feature>
<feature type="compositionally biased region" description="Polar residues" evidence="1">
    <location>
        <begin position="62"/>
        <end position="74"/>
    </location>
</feature>
<feature type="compositionally biased region" description="Basic and acidic residues" evidence="1">
    <location>
        <begin position="90"/>
        <end position="99"/>
    </location>
</feature>
<comment type="caution">
    <text evidence="2">The sequence shown here is derived from an EMBL/GenBank/DDBJ whole genome shotgun (WGS) entry which is preliminary data.</text>
</comment>
<protein>
    <submittedName>
        <fullName evidence="2">Uncharacterized protein</fullName>
    </submittedName>
</protein>
<proteinExistence type="predicted"/>
<gene>
    <name evidence="2" type="ORF">V5O48_003773</name>
</gene>
<name>A0ABR3FRZ7_9AGAR</name>
<organism evidence="2 3">
    <name type="scientific">Marasmius crinis-equi</name>
    <dbReference type="NCBI Taxonomy" id="585013"/>
    <lineage>
        <taxon>Eukaryota</taxon>
        <taxon>Fungi</taxon>
        <taxon>Dikarya</taxon>
        <taxon>Basidiomycota</taxon>
        <taxon>Agaricomycotina</taxon>
        <taxon>Agaricomycetes</taxon>
        <taxon>Agaricomycetidae</taxon>
        <taxon>Agaricales</taxon>
        <taxon>Marasmiineae</taxon>
        <taxon>Marasmiaceae</taxon>
        <taxon>Marasmius</taxon>
    </lineage>
</organism>
<keyword evidence="3" id="KW-1185">Reference proteome</keyword>
<dbReference type="Proteomes" id="UP001465976">
    <property type="component" value="Unassembled WGS sequence"/>
</dbReference>
<feature type="compositionally biased region" description="Low complexity" evidence="1">
    <location>
        <begin position="29"/>
        <end position="42"/>
    </location>
</feature>
<sequence>MVNIVLANTSRRFTARLFERSSTTAQRVAGSATGASSSTREYSSSRHENDPHTLETEKQRNLNRAQHKTSTPHSDSAPGWNEGLSSDSEAAVKADRDGDGPSPEQTIKYTHNRHDPKDSKKD</sequence>